<feature type="signal peptide" evidence="1">
    <location>
        <begin position="1"/>
        <end position="22"/>
    </location>
</feature>
<dbReference type="Gene3D" id="2.160.20.10">
    <property type="entry name" value="Single-stranded right-handed beta-helix, Pectin lyase-like"/>
    <property type="match status" value="1"/>
</dbReference>
<accession>A0A412NB75</accession>
<protein>
    <submittedName>
        <fullName evidence="2">DUF5123 domain-containing protein</fullName>
    </submittedName>
</protein>
<evidence type="ECO:0000256" key="1">
    <source>
        <dbReference type="SAM" id="SignalP"/>
    </source>
</evidence>
<keyword evidence="1" id="KW-0732">Signal</keyword>
<evidence type="ECO:0000313" key="3">
    <source>
        <dbReference type="Proteomes" id="UP000285159"/>
    </source>
</evidence>
<proteinExistence type="predicted"/>
<organism evidence="2 3">
    <name type="scientific">Bacteroides clarus</name>
    <dbReference type="NCBI Taxonomy" id="626929"/>
    <lineage>
        <taxon>Bacteria</taxon>
        <taxon>Pseudomonadati</taxon>
        <taxon>Bacteroidota</taxon>
        <taxon>Bacteroidia</taxon>
        <taxon>Bacteroidales</taxon>
        <taxon>Bacteroidaceae</taxon>
        <taxon>Bacteroides</taxon>
    </lineage>
</organism>
<name>A0A412NB75_9BACE</name>
<dbReference type="Proteomes" id="UP000285159">
    <property type="component" value="Unassembled WGS sequence"/>
</dbReference>
<comment type="caution">
    <text evidence="2">The sequence shown here is derived from an EMBL/GenBank/DDBJ whole genome shotgun (WGS) entry which is preliminary data.</text>
</comment>
<dbReference type="InterPro" id="IPR012334">
    <property type="entry name" value="Pectin_lyas_fold"/>
</dbReference>
<dbReference type="PROSITE" id="PS51257">
    <property type="entry name" value="PROKAR_LIPOPROTEIN"/>
    <property type="match status" value="1"/>
</dbReference>
<feature type="chain" id="PRO_5019111551" evidence="1">
    <location>
        <begin position="23"/>
        <end position="608"/>
    </location>
</feature>
<sequence length="608" mass="67887">MRKSISSAVAGLMLLLGIAACSEDSKYNSSVVKDIQMYLDDEAYSLNTGSSNKPLFIYAADGSYVANYSTLYRFQLPDGKYRIVAATEADSLPHPGNLNDIVLNQDPKAEKVYALSAPVEYASPFNEPLEIRMYNRTGTLRLRATDRKADKRYSTIRAIVSTPISGYKISDATFVKSPIEVVRNTATSTGGVNYTDDLVLFETDTDNEAVTVRFEYLDANQQVIQTKEIEGTFPILPKNLTTVSFELNNADEPTIQDYTVTIAPEEWEEEDINPDAPIRVPEGYTYVSPGENINNVFNRLKNDETATDIKLFLKAGTTYQFVDGTLNDMPKGLSIVGQEPKEGESLAVLELKSSLSISSANFIEAFHFENLVIKVVANEKGALDFFNFKNQEFHIGTISWKNCEINDLKRSLWYQIVDGDRKQTVEKVIIEDCRFFGLNSGQSGFFGLSTKQDAPVHRFEFRNSTFHANDMTKALITGVSKMKGNLDVVVENCTFIAMKTGMTFFDLKPSNTDNFNVTVKNNLFSGVSDGASGTWINLGNVTTRTINNNYITNGFTLNNWGVEENEKPMETTLPMDGLFQDVNGRDFTITDNNSEIYTNNIGDPHWIK</sequence>
<dbReference type="EMBL" id="QRWP01000001">
    <property type="protein sequence ID" value="RGT35743.1"/>
    <property type="molecule type" value="Genomic_DNA"/>
</dbReference>
<dbReference type="InterPro" id="IPR011050">
    <property type="entry name" value="Pectin_lyase_fold/virulence"/>
</dbReference>
<dbReference type="AlphaFoldDB" id="A0A412NB75"/>
<gene>
    <name evidence="2" type="ORF">DWX38_01905</name>
</gene>
<reference evidence="2 3" key="1">
    <citation type="submission" date="2018-08" db="EMBL/GenBank/DDBJ databases">
        <title>A genome reference for cultivated species of the human gut microbiota.</title>
        <authorList>
            <person name="Zou Y."/>
            <person name="Xue W."/>
            <person name="Luo G."/>
        </authorList>
    </citation>
    <scope>NUCLEOTIDE SEQUENCE [LARGE SCALE GENOMIC DNA]</scope>
    <source>
        <strain evidence="2 3">AF19-1AC</strain>
    </source>
</reference>
<dbReference type="RefSeq" id="WP_118466799.1">
    <property type="nucleotide sequence ID" value="NZ_CAJLSL010000003.1"/>
</dbReference>
<evidence type="ECO:0000313" key="2">
    <source>
        <dbReference type="EMBL" id="RGT35743.1"/>
    </source>
</evidence>
<dbReference type="SUPFAM" id="SSF51126">
    <property type="entry name" value="Pectin lyase-like"/>
    <property type="match status" value="1"/>
</dbReference>